<dbReference type="AlphaFoldDB" id="A0A803NCB3"/>
<reference evidence="10" key="2">
    <citation type="submission" date="2021-03" db="UniProtKB">
        <authorList>
            <consortium name="EnsemblPlants"/>
        </authorList>
    </citation>
    <scope>IDENTIFICATION</scope>
</reference>
<evidence type="ECO:0000256" key="5">
    <source>
        <dbReference type="ARBA" id="ARBA00022989"/>
    </source>
</evidence>
<keyword evidence="6" id="KW-0472">Membrane</keyword>
<dbReference type="GO" id="GO:0016413">
    <property type="term" value="F:O-acetyltransferase activity"/>
    <property type="evidence" value="ECO:0007669"/>
    <property type="project" value="InterPro"/>
</dbReference>
<dbReference type="GO" id="GO:0016020">
    <property type="term" value="C:membrane"/>
    <property type="evidence" value="ECO:0007669"/>
    <property type="project" value="UniProtKB-SubCell"/>
</dbReference>
<evidence type="ECO:0000256" key="7">
    <source>
        <dbReference type="SAM" id="MobiDB-lite"/>
    </source>
</evidence>
<keyword evidence="3" id="KW-0812">Transmembrane</keyword>
<keyword evidence="11" id="KW-1185">Reference proteome</keyword>
<dbReference type="GO" id="GO:0005794">
    <property type="term" value="C:Golgi apparatus"/>
    <property type="evidence" value="ECO:0007669"/>
    <property type="project" value="TreeGrafter"/>
</dbReference>
<evidence type="ECO:0000256" key="6">
    <source>
        <dbReference type="ARBA" id="ARBA00023136"/>
    </source>
</evidence>
<name>A0A803NCB3_CHEQI</name>
<dbReference type="InterPro" id="IPR025846">
    <property type="entry name" value="TBL_N"/>
</dbReference>
<protein>
    <recommendedName>
        <fullName evidence="12">Trichome birefringence-like N-terminal domain-containing protein</fullName>
    </recommendedName>
</protein>
<keyword evidence="5" id="KW-1133">Transmembrane helix</keyword>
<dbReference type="PANTHER" id="PTHR32285">
    <property type="entry name" value="PROTEIN TRICHOME BIREFRINGENCE-LIKE 9-RELATED"/>
    <property type="match status" value="1"/>
</dbReference>
<evidence type="ECO:0008006" key="12">
    <source>
        <dbReference type="Google" id="ProtNLM"/>
    </source>
</evidence>
<dbReference type="Pfam" id="PF14416">
    <property type="entry name" value="PMR5N"/>
    <property type="match status" value="1"/>
</dbReference>
<feature type="compositionally biased region" description="Polar residues" evidence="7">
    <location>
        <begin position="49"/>
        <end position="68"/>
    </location>
</feature>
<comment type="subcellular location">
    <subcellularLocation>
        <location evidence="1">Membrane</location>
        <topology evidence="1">Single-pass membrane protein</topology>
    </subcellularLocation>
</comment>
<organism evidence="10 11">
    <name type="scientific">Chenopodium quinoa</name>
    <name type="common">Quinoa</name>
    <dbReference type="NCBI Taxonomy" id="63459"/>
    <lineage>
        <taxon>Eukaryota</taxon>
        <taxon>Viridiplantae</taxon>
        <taxon>Streptophyta</taxon>
        <taxon>Embryophyta</taxon>
        <taxon>Tracheophyta</taxon>
        <taxon>Spermatophyta</taxon>
        <taxon>Magnoliopsida</taxon>
        <taxon>eudicotyledons</taxon>
        <taxon>Gunneridae</taxon>
        <taxon>Pentapetalae</taxon>
        <taxon>Caryophyllales</taxon>
        <taxon>Chenopodiaceae</taxon>
        <taxon>Chenopodioideae</taxon>
        <taxon>Atripliceae</taxon>
        <taxon>Chenopodium</taxon>
    </lineage>
</organism>
<evidence type="ECO:0000313" key="10">
    <source>
        <dbReference type="EnsemblPlants" id="AUR62043730-RA:cds"/>
    </source>
</evidence>
<dbReference type="InterPro" id="IPR026057">
    <property type="entry name" value="TBL_C"/>
</dbReference>
<feature type="region of interest" description="Disordered" evidence="7">
    <location>
        <begin position="1"/>
        <end position="190"/>
    </location>
</feature>
<evidence type="ECO:0000256" key="4">
    <source>
        <dbReference type="ARBA" id="ARBA00022968"/>
    </source>
</evidence>
<dbReference type="EnsemblPlants" id="AUR62043730-RA">
    <property type="protein sequence ID" value="AUR62043730-RA:cds"/>
    <property type="gene ID" value="AUR62043730"/>
</dbReference>
<dbReference type="PANTHER" id="PTHR32285:SF22">
    <property type="entry name" value="PROTEIN TRICHOME BIREFRINGENCE"/>
    <property type="match status" value="1"/>
</dbReference>
<dbReference type="Gramene" id="AUR62043730-RA">
    <property type="protein sequence ID" value="AUR62043730-RA:cds"/>
    <property type="gene ID" value="AUR62043730"/>
</dbReference>
<reference evidence="10" key="1">
    <citation type="journal article" date="2017" name="Nature">
        <title>The genome of Chenopodium quinoa.</title>
        <authorList>
            <person name="Jarvis D.E."/>
            <person name="Ho Y.S."/>
            <person name="Lightfoot D.J."/>
            <person name="Schmoeckel S.M."/>
            <person name="Li B."/>
            <person name="Borm T.J.A."/>
            <person name="Ohyanagi H."/>
            <person name="Mineta K."/>
            <person name="Michell C.T."/>
            <person name="Saber N."/>
            <person name="Kharbatia N.M."/>
            <person name="Rupper R.R."/>
            <person name="Sharp A.R."/>
            <person name="Dally N."/>
            <person name="Boughton B.A."/>
            <person name="Woo Y.H."/>
            <person name="Gao G."/>
            <person name="Schijlen E.G.W.M."/>
            <person name="Guo X."/>
            <person name="Momin A.A."/>
            <person name="Negrao S."/>
            <person name="Al-Babili S."/>
            <person name="Gehring C."/>
            <person name="Roessner U."/>
            <person name="Jung C."/>
            <person name="Murphy K."/>
            <person name="Arold S.T."/>
            <person name="Gojobori T."/>
            <person name="van der Linden C.G."/>
            <person name="van Loo E.N."/>
            <person name="Jellen E.N."/>
            <person name="Maughan P.J."/>
            <person name="Tester M."/>
        </authorList>
    </citation>
    <scope>NUCLEOTIDE SEQUENCE [LARGE SCALE GENOMIC DNA]</scope>
    <source>
        <strain evidence="10">cv. PI 614886</strain>
    </source>
</reference>
<accession>A0A803NCB3</accession>
<dbReference type="InterPro" id="IPR029962">
    <property type="entry name" value="TBL"/>
</dbReference>
<feature type="compositionally biased region" description="Polar residues" evidence="7">
    <location>
        <begin position="85"/>
        <end position="103"/>
    </location>
</feature>
<feature type="compositionally biased region" description="Basic and acidic residues" evidence="7">
    <location>
        <begin position="153"/>
        <end position="170"/>
    </location>
</feature>
<evidence type="ECO:0000259" key="8">
    <source>
        <dbReference type="Pfam" id="PF13839"/>
    </source>
</evidence>
<evidence type="ECO:0000256" key="2">
    <source>
        <dbReference type="ARBA" id="ARBA00007727"/>
    </source>
</evidence>
<feature type="compositionally biased region" description="Low complexity" evidence="7">
    <location>
        <begin position="137"/>
        <end position="149"/>
    </location>
</feature>
<evidence type="ECO:0000313" key="11">
    <source>
        <dbReference type="Proteomes" id="UP000596660"/>
    </source>
</evidence>
<dbReference type="Pfam" id="PF13839">
    <property type="entry name" value="PC-Esterase"/>
    <property type="match status" value="1"/>
</dbReference>
<sequence>DQSPRSDFPSNFSTEINSSRSQNFDSFQSPFSNFTDNLTDTQVPPDKVQNFNPNYTDIIPQNTTNLPQISPEISPILPKQDEKINPSNNTDYPEKQTNQSSVILPQISPKISPVSEKQRNQSTSVVVSPPQIPPITPNSSIETITNSTSAKGSGEEVKDFPTSLPKKEDNNSNSSNHNENGVVSGEVHEQGNEKKSLVASLIGCDLYDGGWVRDESYPLYKPGSCKLIDEQFNCFLNGRPDNDYQKLKWKPKGCTLPRLDGRKMLKLLRGKRLVFVGDSLNRNMWESLVCILKNSAKNPKNVYEASGRHYFRNEASYTFVFKDYNCTVEFFVAPFLVQEWEFKDKNGTTKETLRLDLVVNDSKHFKSADIVIFNTGHWWTHEKTSKGEDYYQEGSNVYKQLDVQEAFRKAITTWGRWVDNNVDPQKTHVFFRGYSSTHFRGGQWNSGGQCDSETEPITNDNYLEKYPWKMKVFETVMRGMKTPISYLNITKLTDYRKDAHPSVYRKQRLSTEEKKTPLKFQDCSHWCLPGVPDSWNELLFAEMVRRQYQEQQKNRT</sequence>
<feature type="domain" description="Trichome birefringence-like C-terminal" evidence="8">
    <location>
        <begin position="256"/>
        <end position="541"/>
    </location>
</feature>
<feature type="compositionally biased region" description="Low complexity" evidence="7">
    <location>
        <begin position="120"/>
        <end position="129"/>
    </location>
</feature>
<feature type="compositionally biased region" description="Polar residues" evidence="7">
    <location>
        <begin position="1"/>
        <end position="42"/>
    </location>
</feature>
<feature type="compositionally biased region" description="Low complexity" evidence="7">
    <location>
        <begin position="171"/>
        <end position="180"/>
    </location>
</feature>
<evidence type="ECO:0000256" key="3">
    <source>
        <dbReference type="ARBA" id="ARBA00022692"/>
    </source>
</evidence>
<feature type="domain" description="Trichome birefringence-like N-terminal" evidence="9">
    <location>
        <begin position="203"/>
        <end position="254"/>
    </location>
</feature>
<proteinExistence type="inferred from homology"/>
<comment type="similarity">
    <text evidence="2">Belongs to the PC-esterase family. TBL subfamily.</text>
</comment>
<dbReference type="OMA" id="ENISCPD"/>
<keyword evidence="4" id="KW-0735">Signal-anchor</keyword>
<evidence type="ECO:0000256" key="1">
    <source>
        <dbReference type="ARBA" id="ARBA00004167"/>
    </source>
</evidence>
<evidence type="ECO:0000259" key="9">
    <source>
        <dbReference type="Pfam" id="PF14416"/>
    </source>
</evidence>
<dbReference type="Proteomes" id="UP000596660">
    <property type="component" value="Unplaced"/>
</dbReference>